<accession>A0A7I8VDQ0</accession>
<dbReference type="Pfam" id="PF00615">
    <property type="entry name" value="RGS"/>
    <property type="match status" value="1"/>
</dbReference>
<sequence length="836" mass="97377">MSVEPTLVTYQPWTRLKIPKRIDKALESLFNKILEKYVYNLWYNDLSKNEAFVDELRVIMRHITAAVLRRSQKIDIPSLILQKLLKTTLQHLHFYLNARKLYNSDVDEDIQQFVLKKYRPCCLHKAMYTRKAESEYLRKILDGIFPLVLPNKSLHCRPIYTLAREILAGLILLPLMDVLANPDFLNFLLLTFLSSDTNTDNGNIRPEMTPILQNFSKPRNTKKSSLSLQLKEIREDQEIFYLFMQFMKKEAAVNFLQFYTLADNLNENLIRPDLKVEDLQCIHDDVRQLFESFMQRDVLGSIPFDEEIIEEFREIANGPPEDVIKLQTTTAYFRAYEYTITILEKEFLPKFHHSDEYFQLLCGERLKKPDSLSSSRNNSKAKAENAGLSKISNRLKGVFRTTNVMDGKPLDDLIDYGGEEADPIMGIEDRLDGTEFSDQVMEATSPLHDLSNWRVCIVDILEKYDQEKKPFWTFVLELRRIDRLDFPCTDKEMCDPPMWKVERRYHEFYVLESRLQEFHGDNIPPNLNLPPKKTFGTSRKDFLASKKKEFEEYLQNLLTLPVLKGSELLHTFLKSNSKFTSSILPDINDVGKLVRTKAMKLVKEKGQHLESFLHSFVSSTEAGKPKPSRNNDSDSDAVSISSEKMVNSIYENNAESASLTSFETSFSSLQPHMKQKHDKCLAPSINSVFDAIFYLAKYLFGVSQAILQFFVVARMFLKNTFDNLMDYKLGEKLDYVFHENQLSKLIKMLEDTLFNENNFPRSEEEKKERCKKTLCELQDSIPKIFSIGIGKDKIKKDTKILFELFQQPKLNKQLSYLLLDDVITELFPELKEENDC</sequence>
<dbReference type="InterPro" id="IPR013937">
    <property type="entry name" value="Sorting_nexin_C"/>
</dbReference>
<evidence type="ECO:0000259" key="3">
    <source>
        <dbReference type="PROSITE" id="PS50132"/>
    </source>
</evidence>
<dbReference type="Pfam" id="PF02194">
    <property type="entry name" value="PXA"/>
    <property type="match status" value="1"/>
</dbReference>
<dbReference type="PROSITE" id="PS50132">
    <property type="entry name" value="RGS"/>
    <property type="match status" value="1"/>
</dbReference>
<dbReference type="PANTHER" id="PTHR22775">
    <property type="entry name" value="SORTING NEXIN"/>
    <property type="match status" value="1"/>
</dbReference>
<dbReference type="EMBL" id="CAJFCJ010000005">
    <property type="protein sequence ID" value="CAD5114305.1"/>
    <property type="molecule type" value="Genomic_DNA"/>
</dbReference>
<dbReference type="OrthoDB" id="5957963at2759"/>
<dbReference type="GO" id="GO:0097352">
    <property type="term" value="P:autophagosome maturation"/>
    <property type="evidence" value="ECO:0007669"/>
    <property type="project" value="TreeGrafter"/>
</dbReference>
<evidence type="ECO:0000256" key="2">
    <source>
        <dbReference type="SAM" id="MobiDB-lite"/>
    </source>
</evidence>
<evidence type="ECO:0000313" key="7">
    <source>
        <dbReference type="Proteomes" id="UP000549394"/>
    </source>
</evidence>
<dbReference type="PANTHER" id="PTHR22775:SF44">
    <property type="entry name" value="SORTING NEXIN-14"/>
    <property type="match status" value="1"/>
</dbReference>
<evidence type="ECO:0000256" key="1">
    <source>
        <dbReference type="ARBA" id="ARBA00010883"/>
    </source>
</evidence>
<comment type="similarity">
    <text evidence="1">Belongs to the sorting nexin family.</text>
</comment>
<gene>
    <name evidence="6" type="ORF">DGYR_LOCUS3164</name>
</gene>
<dbReference type="SMART" id="SM00315">
    <property type="entry name" value="RGS"/>
    <property type="match status" value="1"/>
</dbReference>
<dbReference type="InterPro" id="IPR016137">
    <property type="entry name" value="RGS"/>
</dbReference>
<keyword evidence="7" id="KW-1185">Reference proteome</keyword>
<feature type="domain" description="PX" evidence="4">
    <location>
        <begin position="452"/>
        <end position="580"/>
    </location>
</feature>
<dbReference type="InterPro" id="IPR036871">
    <property type="entry name" value="PX_dom_sf"/>
</dbReference>
<dbReference type="Proteomes" id="UP000549394">
    <property type="component" value="Unassembled WGS sequence"/>
</dbReference>
<reference evidence="6 7" key="1">
    <citation type="submission" date="2020-08" db="EMBL/GenBank/DDBJ databases">
        <authorList>
            <person name="Hejnol A."/>
        </authorList>
    </citation>
    <scope>NUCLEOTIDE SEQUENCE [LARGE SCALE GENOMIC DNA]</scope>
</reference>
<organism evidence="6 7">
    <name type="scientific">Dimorphilus gyrociliatus</name>
    <dbReference type="NCBI Taxonomy" id="2664684"/>
    <lineage>
        <taxon>Eukaryota</taxon>
        <taxon>Metazoa</taxon>
        <taxon>Spiralia</taxon>
        <taxon>Lophotrochozoa</taxon>
        <taxon>Annelida</taxon>
        <taxon>Polychaeta</taxon>
        <taxon>Polychaeta incertae sedis</taxon>
        <taxon>Dinophilidae</taxon>
        <taxon>Dimorphilus</taxon>
    </lineage>
</organism>
<feature type="domain" description="RGS" evidence="3">
    <location>
        <begin position="229"/>
        <end position="361"/>
    </location>
</feature>
<feature type="region of interest" description="Disordered" evidence="2">
    <location>
        <begin position="619"/>
        <end position="638"/>
    </location>
</feature>
<dbReference type="SMART" id="SM00312">
    <property type="entry name" value="PX"/>
    <property type="match status" value="1"/>
</dbReference>
<dbReference type="Pfam" id="PF00787">
    <property type="entry name" value="PX"/>
    <property type="match status" value="1"/>
</dbReference>
<evidence type="ECO:0000259" key="4">
    <source>
        <dbReference type="PROSITE" id="PS50195"/>
    </source>
</evidence>
<dbReference type="Pfam" id="PF08628">
    <property type="entry name" value="Nexin_C"/>
    <property type="match status" value="1"/>
</dbReference>
<evidence type="ECO:0000313" key="6">
    <source>
        <dbReference type="EMBL" id="CAD5114305.1"/>
    </source>
</evidence>
<feature type="domain" description="PXA" evidence="5">
    <location>
        <begin position="19"/>
        <end position="197"/>
    </location>
</feature>
<dbReference type="GO" id="GO:0005770">
    <property type="term" value="C:late endosome"/>
    <property type="evidence" value="ECO:0007669"/>
    <property type="project" value="TreeGrafter"/>
</dbReference>
<protein>
    <submittedName>
        <fullName evidence="6">DgyrCDS3447</fullName>
    </submittedName>
</protein>
<dbReference type="Gene3D" id="3.30.1520.10">
    <property type="entry name" value="Phox-like domain"/>
    <property type="match status" value="1"/>
</dbReference>
<dbReference type="PROSITE" id="PS51207">
    <property type="entry name" value="PXA"/>
    <property type="match status" value="1"/>
</dbReference>
<comment type="caution">
    <text evidence="6">The sequence shown here is derived from an EMBL/GenBank/DDBJ whole genome shotgun (WGS) entry which is preliminary data.</text>
</comment>
<dbReference type="SMART" id="SM00313">
    <property type="entry name" value="PXA"/>
    <property type="match status" value="1"/>
</dbReference>
<evidence type="ECO:0000259" key="5">
    <source>
        <dbReference type="PROSITE" id="PS51207"/>
    </source>
</evidence>
<dbReference type="InterPro" id="IPR003114">
    <property type="entry name" value="Phox_assoc"/>
</dbReference>
<proteinExistence type="inferred from homology"/>
<dbReference type="Gene3D" id="1.10.167.10">
    <property type="entry name" value="Regulator of G-protein Signalling 4, domain 2"/>
    <property type="match status" value="1"/>
</dbReference>
<dbReference type="InterPro" id="IPR001683">
    <property type="entry name" value="PX_dom"/>
</dbReference>
<dbReference type="SUPFAM" id="SSF64268">
    <property type="entry name" value="PX domain"/>
    <property type="match status" value="1"/>
</dbReference>
<dbReference type="SUPFAM" id="SSF48097">
    <property type="entry name" value="Regulator of G-protein signaling, RGS"/>
    <property type="match status" value="1"/>
</dbReference>
<dbReference type="AlphaFoldDB" id="A0A7I8VDQ0"/>
<dbReference type="GO" id="GO:0035091">
    <property type="term" value="F:phosphatidylinositol binding"/>
    <property type="evidence" value="ECO:0007669"/>
    <property type="project" value="InterPro"/>
</dbReference>
<dbReference type="InterPro" id="IPR036305">
    <property type="entry name" value="RGS_sf"/>
</dbReference>
<name>A0A7I8VDQ0_9ANNE</name>
<dbReference type="InterPro" id="IPR044926">
    <property type="entry name" value="RGS_subdomain_2"/>
</dbReference>
<dbReference type="PROSITE" id="PS50195">
    <property type="entry name" value="PX"/>
    <property type="match status" value="1"/>
</dbReference>